<dbReference type="Pfam" id="PF07992">
    <property type="entry name" value="Pyr_redox_2"/>
    <property type="match status" value="1"/>
</dbReference>
<evidence type="ECO:0000259" key="3">
    <source>
        <dbReference type="Pfam" id="PF07992"/>
    </source>
</evidence>
<accession>A0A1V5SCL1</accession>
<dbReference type="PRINTS" id="PR00469">
    <property type="entry name" value="PNDRDTASEII"/>
</dbReference>
<dbReference type="AlphaFoldDB" id="A0A1V5SCL1"/>
<dbReference type="GO" id="GO:0004791">
    <property type="term" value="F:thioredoxin-disulfide reductase (NADPH) activity"/>
    <property type="evidence" value="ECO:0007669"/>
    <property type="project" value="UniProtKB-EC"/>
</dbReference>
<dbReference type="PANTHER" id="PTHR48105">
    <property type="entry name" value="THIOREDOXIN REDUCTASE 1-RELATED-RELATED"/>
    <property type="match status" value="1"/>
</dbReference>
<feature type="domain" description="FAD/NAD(P)-binding" evidence="3">
    <location>
        <begin position="5"/>
        <end position="292"/>
    </location>
</feature>
<evidence type="ECO:0000256" key="1">
    <source>
        <dbReference type="ARBA" id="ARBA00022630"/>
    </source>
</evidence>
<keyword evidence="2 4" id="KW-0560">Oxidoreductase</keyword>
<name>A0A1V5SCL1_9BACT</name>
<proteinExistence type="predicted"/>
<protein>
    <submittedName>
        <fullName evidence="4">Thioredoxin reductase</fullName>
        <ecNumber evidence="4">1.8.1.9</ecNumber>
    </submittedName>
</protein>
<comment type="caution">
    <text evidence="4">The sequence shown here is derived from an EMBL/GenBank/DDBJ whole genome shotgun (WGS) entry which is preliminary data.</text>
</comment>
<evidence type="ECO:0000256" key="2">
    <source>
        <dbReference type="ARBA" id="ARBA00023002"/>
    </source>
</evidence>
<dbReference type="PROSITE" id="PS51257">
    <property type="entry name" value="PROKAR_LIPOPROTEIN"/>
    <property type="match status" value="1"/>
</dbReference>
<organism evidence="4">
    <name type="scientific">candidate division WS2 bacterium ADurb.Bin280</name>
    <dbReference type="NCBI Taxonomy" id="1852829"/>
    <lineage>
        <taxon>Bacteria</taxon>
        <taxon>candidate division WS2</taxon>
    </lineage>
</organism>
<evidence type="ECO:0000313" key="4">
    <source>
        <dbReference type="EMBL" id="OQA51772.1"/>
    </source>
</evidence>
<dbReference type="EC" id="1.8.1.9" evidence="4"/>
<dbReference type="Proteomes" id="UP000485367">
    <property type="component" value="Unassembled WGS sequence"/>
</dbReference>
<dbReference type="InterPro" id="IPR023753">
    <property type="entry name" value="FAD/NAD-binding_dom"/>
</dbReference>
<dbReference type="PRINTS" id="PR00368">
    <property type="entry name" value="FADPNR"/>
</dbReference>
<dbReference type="InterPro" id="IPR050097">
    <property type="entry name" value="Ferredoxin-NADP_redctase_2"/>
</dbReference>
<dbReference type="Gene3D" id="3.50.50.60">
    <property type="entry name" value="FAD/NAD(P)-binding domain"/>
    <property type="match status" value="2"/>
</dbReference>
<dbReference type="InterPro" id="IPR036188">
    <property type="entry name" value="FAD/NAD-bd_sf"/>
</dbReference>
<reference evidence="4" key="1">
    <citation type="submission" date="2017-02" db="EMBL/GenBank/DDBJ databases">
        <title>Delving into the versatile metabolic prowess of the omnipresent phylum Bacteroidetes.</title>
        <authorList>
            <person name="Nobu M.K."/>
            <person name="Mei R."/>
            <person name="Narihiro T."/>
            <person name="Kuroda K."/>
            <person name="Liu W.-T."/>
        </authorList>
    </citation>
    <scope>NUCLEOTIDE SEQUENCE</scope>
    <source>
        <strain evidence="4">ADurb.Bin280</strain>
    </source>
</reference>
<dbReference type="EMBL" id="MWBO01000065">
    <property type="protein sequence ID" value="OQA51772.1"/>
    <property type="molecule type" value="Genomic_DNA"/>
</dbReference>
<keyword evidence="1" id="KW-0285">Flavoprotein</keyword>
<gene>
    <name evidence="4" type="primary">trxB_3</name>
    <name evidence="4" type="ORF">BWY43_00829</name>
</gene>
<dbReference type="SUPFAM" id="SSF51905">
    <property type="entry name" value="FAD/NAD(P)-binding domain"/>
    <property type="match status" value="1"/>
</dbReference>
<sequence>MVKPNIIIIGAGPAGASCSIYLKRFNYRVKIIDAGGDIKGRTSMATGINNFIGLEGRPNGKKLLRKIKKQLDFYGVDFVNDEVIGVGKKSDIFYVYTKLGRVFKCDYLVIAVGLVDKMPPIEGLGPYFDHSIFHCSTCDWHENRNKKTAIVAVDDYGLKLAREIAYMKKPPLLSVIPSKKDFDFSKQIVSALKKMDVLVYFSKISELVGREGFLKEIILDDGQRVEAEVIFTTLGYERLDGFLQKGNANPQRNDEGFIVVNHRNYRSSIDRMYAIGPCNDGVDQAIIAGGQGATAALDIHVGILNEEFGEKEL</sequence>